<keyword evidence="2" id="KW-0521">NADP</keyword>
<dbReference type="InterPro" id="IPR036291">
    <property type="entry name" value="NAD(P)-bd_dom_sf"/>
</dbReference>
<dbReference type="GO" id="GO:0016491">
    <property type="term" value="F:oxidoreductase activity"/>
    <property type="evidence" value="ECO:0007669"/>
    <property type="project" value="UniProtKB-KW"/>
</dbReference>
<dbReference type="InterPro" id="IPR002347">
    <property type="entry name" value="SDR_fam"/>
</dbReference>
<dbReference type="EMBL" id="JACXLD010000001">
    <property type="protein sequence ID" value="MBD2857848.1"/>
    <property type="molecule type" value="Genomic_DNA"/>
</dbReference>
<dbReference type="SMART" id="SM00822">
    <property type="entry name" value="PKS_KR"/>
    <property type="match status" value="1"/>
</dbReference>
<protein>
    <submittedName>
        <fullName evidence="6">SDR family oxidoreductase</fullName>
    </submittedName>
</protein>
<dbReference type="PANTHER" id="PTHR43391:SF14">
    <property type="entry name" value="DEHYDROGENASE_REDUCTASE SDR FAMILY PROTEIN 7-LIKE"/>
    <property type="match status" value="1"/>
</dbReference>
<name>A0A927BYE2_9GAMM</name>
<evidence type="ECO:0000256" key="2">
    <source>
        <dbReference type="ARBA" id="ARBA00022857"/>
    </source>
</evidence>
<evidence type="ECO:0000313" key="6">
    <source>
        <dbReference type="EMBL" id="MBD2857848.1"/>
    </source>
</evidence>
<organism evidence="6 7">
    <name type="scientific">Spongiibacter pelagi</name>
    <dbReference type="NCBI Taxonomy" id="2760804"/>
    <lineage>
        <taxon>Bacteria</taxon>
        <taxon>Pseudomonadati</taxon>
        <taxon>Pseudomonadota</taxon>
        <taxon>Gammaproteobacteria</taxon>
        <taxon>Cellvibrionales</taxon>
        <taxon>Spongiibacteraceae</taxon>
        <taxon>Spongiibacter</taxon>
    </lineage>
</organism>
<dbReference type="PROSITE" id="PS00061">
    <property type="entry name" value="ADH_SHORT"/>
    <property type="match status" value="1"/>
</dbReference>
<gene>
    <name evidence="6" type="ORF">IB286_02430</name>
</gene>
<evidence type="ECO:0000256" key="3">
    <source>
        <dbReference type="ARBA" id="ARBA00023002"/>
    </source>
</evidence>
<dbReference type="Proteomes" id="UP000610558">
    <property type="component" value="Unassembled WGS sequence"/>
</dbReference>
<keyword evidence="7" id="KW-1185">Reference proteome</keyword>
<dbReference type="PRINTS" id="PR00080">
    <property type="entry name" value="SDRFAMILY"/>
</dbReference>
<dbReference type="CDD" id="cd05233">
    <property type="entry name" value="SDR_c"/>
    <property type="match status" value="1"/>
</dbReference>
<dbReference type="Gene3D" id="3.40.50.720">
    <property type="entry name" value="NAD(P)-binding Rossmann-like Domain"/>
    <property type="match status" value="1"/>
</dbReference>
<accession>A0A927BYE2</accession>
<dbReference type="InterPro" id="IPR020904">
    <property type="entry name" value="Sc_DH/Rdtase_CS"/>
</dbReference>
<keyword evidence="3" id="KW-0560">Oxidoreductase</keyword>
<evidence type="ECO:0000256" key="1">
    <source>
        <dbReference type="ARBA" id="ARBA00006484"/>
    </source>
</evidence>
<sequence length="261" mass="27927">MSVFHPGIQDRVYAVTGASSGYGLAMAKAIVAAGGKVGLIARGKERLKNVVAELGEQQCFAVAADVTNSAEAEEALKAIKTHYCRLDGVVNNAGMARPGFAENYSDAEIQQQLNLNIAAAMYCTRAAIPLLQGGDNPRIVNISSASAEHHDEMQGLSLYAASKAALERLSRDTRRELQEYGIGLTILRPGAAMTEFAAGWDMARLEQAVTAWNKRQGGFMDTGMEPGHVADALVYCLGVPPGVSVDVLEVRPNRLAEKFKF</sequence>
<evidence type="ECO:0000256" key="4">
    <source>
        <dbReference type="RuleBase" id="RU000363"/>
    </source>
</evidence>
<dbReference type="AlphaFoldDB" id="A0A927BYE2"/>
<dbReference type="SUPFAM" id="SSF51735">
    <property type="entry name" value="NAD(P)-binding Rossmann-fold domains"/>
    <property type="match status" value="1"/>
</dbReference>
<comment type="similarity">
    <text evidence="1 4">Belongs to the short-chain dehydrogenases/reductases (SDR) family.</text>
</comment>
<dbReference type="Pfam" id="PF00106">
    <property type="entry name" value="adh_short"/>
    <property type="match status" value="1"/>
</dbReference>
<dbReference type="RefSeq" id="WP_190762072.1">
    <property type="nucleotide sequence ID" value="NZ_JACXLD010000001.1"/>
</dbReference>
<dbReference type="InterPro" id="IPR057326">
    <property type="entry name" value="KR_dom"/>
</dbReference>
<dbReference type="PANTHER" id="PTHR43391">
    <property type="entry name" value="RETINOL DEHYDROGENASE-RELATED"/>
    <property type="match status" value="1"/>
</dbReference>
<reference evidence="6" key="1">
    <citation type="submission" date="2020-09" db="EMBL/GenBank/DDBJ databases">
        <authorList>
            <person name="Yoon J.-W."/>
        </authorList>
    </citation>
    <scope>NUCLEOTIDE SEQUENCE</scope>
    <source>
        <strain evidence="6">KMU-158</strain>
    </source>
</reference>
<evidence type="ECO:0000313" key="7">
    <source>
        <dbReference type="Proteomes" id="UP000610558"/>
    </source>
</evidence>
<proteinExistence type="inferred from homology"/>
<dbReference type="PRINTS" id="PR00081">
    <property type="entry name" value="GDHRDH"/>
</dbReference>
<feature type="domain" description="Ketoreductase" evidence="5">
    <location>
        <begin position="11"/>
        <end position="192"/>
    </location>
</feature>
<comment type="caution">
    <text evidence="6">The sequence shown here is derived from an EMBL/GenBank/DDBJ whole genome shotgun (WGS) entry which is preliminary data.</text>
</comment>
<evidence type="ECO:0000259" key="5">
    <source>
        <dbReference type="SMART" id="SM00822"/>
    </source>
</evidence>